<dbReference type="RefSeq" id="XP_007866613.1">
    <property type="nucleotide sequence ID" value="XM_007868422.1"/>
</dbReference>
<keyword evidence="4" id="KW-1185">Reference proteome</keyword>
<feature type="non-terminal residue" evidence="3">
    <location>
        <position position="1"/>
    </location>
</feature>
<feature type="domain" description="Yeast cell wall synthesis Kre9/Knh1-like N-terminal" evidence="2">
    <location>
        <begin position="10"/>
        <end position="103"/>
    </location>
</feature>
<proteinExistence type="predicted"/>
<dbReference type="KEGG" id="gtr:GLOTRDRAFT_24481"/>
<feature type="non-terminal residue" evidence="3">
    <location>
        <position position="104"/>
    </location>
</feature>
<evidence type="ECO:0000259" key="2">
    <source>
        <dbReference type="Pfam" id="PF10342"/>
    </source>
</evidence>
<dbReference type="Proteomes" id="UP000030669">
    <property type="component" value="Unassembled WGS sequence"/>
</dbReference>
<dbReference type="GeneID" id="19305133"/>
<organism evidence="3 4">
    <name type="scientific">Gloeophyllum trabeum (strain ATCC 11539 / FP-39264 / Madison 617)</name>
    <name type="common">Brown rot fungus</name>
    <dbReference type="NCBI Taxonomy" id="670483"/>
    <lineage>
        <taxon>Eukaryota</taxon>
        <taxon>Fungi</taxon>
        <taxon>Dikarya</taxon>
        <taxon>Basidiomycota</taxon>
        <taxon>Agaricomycotina</taxon>
        <taxon>Agaricomycetes</taxon>
        <taxon>Gloeophyllales</taxon>
        <taxon>Gloeophyllaceae</taxon>
        <taxon>Gloeophyllum</taxon>
    </lineage>
</organism>
<dbReference type="OMA" id="AMEYDET"/>
<evidence type="ECO:0000313" key="4">
    <source>
        <dbReference type="Proteomes" id="UP000030669"/>
    </source>
</evidence>
<dbReference type="eggNOG" id="ENOG502S8XQ">
    <property type="taxonomic scope" value="Eukaryota"/>
</dbReference>
<dbReference type="HOGENOM" id="CLU_083660_2_1_1"/>
<sequence length="104" mass="11572">RDVYDPRITSPKSSTVWVVGHSVEVTWDTSDKPKHVTNPEGKVVLGYVEDGDPSEHLDMDHPLADGFDISDGHVKIKVPNVERRNDYIVILFGDSGNRSPAFTI</sequence>
<keyword evidence="1" id="KW-0732">Signal</keyword>
<evidence type="ECO:0000256" key="1">
    <source>
        <dbReference type="ARBA" id="ARBA00022729"/>
    </source>
</evidence>
<evidence type="ECO:0000313" key="3">
    <source>
        <dbReference type="EMBL" id="EPQ54575.1"/>
    </source>
</evidence>
<accession>S7RJQ0</accession>
<dbReference type="InterPro" id="IPR018466">
    <property type="entry name" value="Kre9/Knh1-like_N"/>
</dbReference>
<protein>
    <recommendedName>
        <fullName evidence="2">Yeast cell wall synthesis Kre9/Knh1-like N-terminal domain-containing protein</fullName>
    </recommendedName>
</protein>
<dbReference type="EMBL" id="KB469303">
    <property type="protein sequence ID" value="EPQ54575.1"/>
    <property type="molecule type" value="Genomic_DNA"/>
</dbReference>
<dbReference type="Pfam" id="PF10342">
    <property type="entry name" value="Kre9_KNH"/>
    <property type="match status" value="1"/>
</dbReference>
<gene>
    <name evidence="3" type="ORF">GLOTRDRAFT_24481</name>
</gene>
<name>S7RJQ0_GLOTA</name>
<dbReference type="OrthoDB" id="2339190at2759"/>
<reference evidence="3 4" key="1">
    <citation type="journal article" date="2012" name="Science">
        <title>The Paleozoic origin of enzymatic lignin decomposition reconstructed from 31 fungal genomes.</title>
        <authorList>
            <person name="Floudas D."/>
            <person name="Binder M."/>
            <person name="Riley R."/>
            <person name="Barry K."/>
            <person name="Blanchette R.A."/>
            <person name="Henrissat B."/>
            <person name="Martinez A.T."/>
            <person name="Otillar R."/>
            <person name="Spatafora J.W."/>
            <person name="Yadav J.S."/>
            <person name="Aerts A."/>
            <person name="Benoit I."/>
            <person name="Boyd A."/>
            <person name="Carlson A."/>
            <person name="Copeland A."/>
            <person name="Coutinho P.M."/>
            <person name="de Vries R.P."/>
            <person name="Ferreira P."/>
            <person name="Findley K."/>
            <person name="Foster B."/>
            <person name="Gaskell J."/>
            <person name="Glotzer D."/>
            <person name="Gorecki P."/>
            <person name="Heitman J."/>
            <person name="Hesse C."/>
            <person name="Hori C."/>
            <person name="Igarashi K."/>
            <person name="Jurgens J.A."/>
            <person name="Kallen N."/>
            <person name="Kersten P."/>
            <person name="Kohler A."/>
            <person name="Kuees U."/>
            <person name="Kumar T.K.A."/>
            <person name="Kuo A."/>
            <person name="LaButti K."/>
            <person name="Larrondo L.F."/>
            <person name="Lindquist E."/>
            <person name="Ling A."/>
            <person name="Lombard V."/>
            <person name="Lucas S."/>
            <person name="Lundell T."/>
            <person name="Martin R."/>
            <person name="McLaughlin D.J."/>
            <person name="Morgenstern I."/>
            <person name="Morin E."/>
            <person name="Murat C."/>
            <person name="Nagy L.G."/>
            <person name="Nolan M."/>
            <person name="Ohm R.A."/>
            <person name="Patyshakuliyeva A."/>
            <person name="Rokas A."/>
            <person name="Ruiz-Duenas F.J."/>
            <person name="Sabat G."/>
            <person name="Salamov A."/>
            <person name="Samejima M."/>
            <person name="Schmutz J."/>
            <person name="Slot J.C."/>
            <person name="St John F."/>
            <person name="Stenlid J."/>
            <person name="Sun H."/>
            <person name="Sun S."/>
            <person name="Syed K."/>
            <person name="Tsang A."/>
            <person name="Wiebenga A."/>
            <person name="Young D."/>
            <person name="Pisabarro A."/>
            <person name="Eastwood D.C."/>
            <person name="Martin F."/>
            <person name="Cullen D."/>
            <person name="Grigoriev I.V."/>
            <person name="Hibbett D.S."/>
        </authorList>
    </citation>
    <scope>NUCLEOTIDE SEQUENCE [LARGE SCALE GENOMIC DNA]</scope>
    <source>
        <strain evidence="3 4">ATCC 11539</strain>
    </source>
</reference>
<dbReference type="AlphaFoldDB" id="S7RJQ0"/>